<reference evidence="8" key="1">
    <citation type="submission" date="2023-07" db="EMBL/GenBank/DDBJ databases">
        <title>A draft genome of Kazachstania heterogenica Y-27499.</title>
        <authorList>
            <person name="Donic C."/>
            <person name="Kralova J.S."/>
            <person name="Fidel L."/>
            <person name="Ben-Dor S."/>
            <person name="Jung S."/>
        </authorList>
    </citation>
    <scope>NUCLEOTIDE SEQUENCE [LARGE SCALE GENOMIC DNA]</scope>
    <source>
        <strain evidence="8">Y27499</strain>
    </source>
</reference>
<dbReference type="FunFam" id="3.30.1460.20:FF:000009">
    <property type="entry name" value="Arp2/3 complex 34 kDa subunit"/>
    <property type="match status" value="1"/>
</dbReference>
<dbReference type="PANTHER" id="PTHR12058:SF0">
    <property type="entry name" value="ACTIN-RELATED PROTEIN 2_3 COMPLEX SUBUNIT 2"/>
    <property type="match status" value="1"/>
</dbReference>
<protein>
    <recommendedName>
        <fullName evidence="6">Arp2/3 complex 34 kDa subunit</fullName>
    </recommendedName>
</protein>
<dbReference type="InterPro" id="IPR007188">
    <property type="entry name" value="ARPC2"/>
</dbReference>
<comment type="subcellular location">
    <subcellularLocation>
        <location evidence="1 6">Cytoplasm</location>
        <location evidence="1 6">Cytoskeleton</location>
    </subcellularLocation>
</comment>
<comment type="caution">
    <text evidence="7">The sequence shown here is derived from an EMBL/GenBank/DDBJ whole genome shotgun (WGS) entry which is preliminary data.</text>
</comment>
<keyword evidence="8" id="KW-1185">Reference proteome</keyword>
<organism evidence="7 8">
    <name type="scientific">Arxiozyma heterogenica</name>
    <dbReference type="NCBI Taxonomy" id="278026"/>
    <lineage>
        <taxon>Eukaryota</taxon>
        <taxon>Fungi</taxon>
        <taxon>Dikarya</taxon>
        <taxon>Ascomycota</taxon>
        <taxon>Saccharomycotina</taxon>
        <taxon>Saccharomycetes</taxon>
        <taxon>Saccharomycetales</taxon>
        <taxon>Saccharomycetaceae</taxon>
        <taxon>Arxiozyma</taxon>
    </lineage>
</organism>
<dbReference type="GO" id="GO:0005200">
    <property type="term" value="F:structural constituent of cytoskeleton"/>
    <property type="evidence" value="ECO:0007669"/>
    <property type="project" value="TreeGrafter"/>
</dbReference>
<evidence type="ECO:0000256" key="5">
    <source>
        <dbReference type="ARBA" id="ARBA00023212"/>
    </source>
</evidence>
<dbReference type="GO" id="GO:0006897">
    <property type="term" value="P:endocytosis"/>
    <property type="evidence" value="ECO:0007669"/>
    <property type="project" value="UniProtKB-ARBA"/>
</dbReference>
<evidence type="ECO:0000256" key="2">
    <source>
        <dbReference type="ARBA" id="ARBA00007192"/>
    </source>
</evidence>
<comment type="similarity">
    <text evidence="2 6">Belongs to the ARPC2 family.</text>
</comment>
<evidence type="ECO:0000256" key="4">
    <source>
        <dbReference type="ARBA" id="ARBA00023203"/>
    </source>
</evidence>
<keyword evidence="3 6" id="KW-0963">Cytoplasm</keyword>
<dbReference type="PANTHER" id="PTHR12058">
    <property type="entry name" value="ARP2/3 COMPLEX 34 KDA SUBUNIT"/>
    <property type="match status" value="1"/>
</dbReference>
<dbReference type="GO" id="GO:0034314">
    <property type="term" value="P:Arp2/3 complex-mediated actin nucleation"/>
    <property type="evidence" value="ECO:0007669"/>
    <property type="project" value="InterPro"/>
</dbReference>
<dbReference type="EMBL" id="JAWIZZ010000053">
    <property type="protein sequence ID" value="KAK5778238.1"/>
    <property type="molecule type" value="Genomic_DNA"/>
</dbReference>
<dbReference type="GO" id="GO:0051015">
    <property type="term" value="F:actin filament binding"/>
    <property type="evidence" value="ECO:0007669"/>
    <property type="project" value="TreeGrafter"/>
</dbReference>
<proteinExistence type="inferred from homology"/>
<comment type="subunit">
    <text evidence="6">Component of the Arp2/3 complex.</text>
</comment>
<dbReference type="GO" id="GO:0005885">
    <property type="term" value="C:Arp2/3 protein complex"/>
    <property type="evidence" value="ECO:0007669"/>
    <property type="project" value="InterPro"/>
</dbReference>
<dbReference type="Gene3D" id="3.30.1460.20">
    <property type="match status" value="2"/>
</dbReference>
<sequence length="339" mass="39942">MLHLPTNNTLLEATLIELNEAWLNNAPLVVDRIVSDFDHTTLHLLTPDNENRQWVYLSIVLMTWSSLCKCSNEEFLLRYIQSKFDKYNNDSDNSNIIEILPKNQTVQGYNLTLRLDISKLNNQSITDLSLLKTHIMSYPFQLSFQKFNQLSAMEVAPSNDAVSTYRMQYREDENIYIQPSNDRITVIFETIFNDETDKIFSKVFLQEFVDSRKRNRSIQSAPQVLFSNTPPREIINITTNQNKDVDSKFITFVLFPRHFSNDEIQFKTICKLLQFRHYFHYHIKCSKAFMHSRMRFRVNNFIKVLNRAKFDSNDDEENGTSSGQLDDKRRTITGRKLVY</sequence>
<accession>A0AAN7WEW6</accession>
<keyword evidence="5 6" id="KW-0206">Cytoskeleton</keyword>
<comment type="function">
    <text evidence="6">Functions as actin-binding component of the Arp2/3 complex which is involved in regulation of actin polymerization and together with an activating nucleation-promoting factor (NPF) mediates the formation of branched actin networks.</text>
</comment>
<gene>
    <name evidence="7" type="ORF">RI543_003897</name>
</gene>
<dbReference type="GO" id="GO:0030041">
    <property type="term" value="P:actin filament polymerization"/>
    <property type="evidence" value="ECO:0007669"/>
    <property type="project" value="InterPro"/>
</dbReference>
<evidence type="ECO:0000256" key="3">
    <source>
        <dbReference type="ARBA" id="ARBA00022490"/>
    </source>
</evidence>
<dbReference type="Proteomes" id="UP001306508">
    <property type="component" value="Unassembled WGS sequence"/>
</dbReference>
<evidence type="ECO:0000313" key="8">
    <source>
        <dbReference type="Proteomes" id="UP001306508"/>
    </source>
</evidence>
<evidence type="ECO:0000256" key="1">
    <source>
        <dbReference type="ARBA" id="ARBA00004245"/>
    </source>
</evidence>
<dbReference type="InterPro" id="IPR034666">
    <property type="entry name" value="ARPC2/4"/>
</dbReference>
<dbReference type="Pfam" id="PF04045">
    <property type="entry name" value="P34-Arc"/>
    <property type="match status" value="1"/>
</dbReference>
<keyword evidence="4 6" id="KW-0009">Actin-binding</keyword>
<evidence type="ECO:0000313" key="7">
    <source>
        <dbReference type="EMBL" id="KAK5778238.1"/>
    </source>
</evidence>
<dbReference type="SUPFAM" id="SSF69645">
    <property type="entry name" value="Arp2/3 complex subunits"/>
    <property type="match status" value="2"/>
</dbReference>
<name>A0AAN7WEW6_9SACH</name>
<evidence type="ECO:0000256" key="6">
    <source>
        <dbReference type="RuleBase" id="RU364015"/>
    </source>
</evidence>
<dbReference type="AlphaFoldDB" id="A0AAN7WEW6"/>